<keyword evidence="6 8" id="KW-1133">Transmembrane helix</keyword>
<keyword evidence="2" id="KW-1003">Cell membrane</keyword>
<dbReference type="PANTHER" id="PTHR33908:SF3">
    <property type="entry name" value="UNDECAPRENYL PHOSPHATE-ALPHA-4-AMINO-4-DEOXY-L-ARABINOSE ARABINOSYL TRANSFERASE"/>
    <property type="match status" value="1"/>
</dbReference>
<reference evidence="10 11" key="1">
    <citation type="submission" date="2018-11" db="EMBL/GenBank/DDBJ databases">
        <title>Parancylomarina longa gen. nov., sp. nov., isolated from sediments of southern Okinawa.</title>
        <authorList>
            <person name="Fu T."/>
        </authorList>
    </citation>
    <scope>NUCLEOTIDE SEQUENCE [LARGE SCALE GENOMIC DNA]</scope>
    <source>
        <strain evidence="10 11">T3-2 S1-C</strain>
    </source>
</reference>
<accession>A0A434AWK6</accession>
<protein>
    <submittedName>
        <fullName evidence="10">Phospholipid carrier-dependent glycosyltransferase</fullName>
    </submittedName>
</protein>
<dbReference type="GO" id="GO:0016763">
    <property type="term" value="F:pentosyltransferase activity"/>
    <property type="evidence" value="ECO:0007669"/>
    <property type="project" value="TreeGrafter"/>
</dbReference>
<dbReference type="Pfam" id="PF02366">
    <property type="entry name" value="PMT"/>
    <property type="match status" value="1"/>
</dbReference>
<organism evidence="10 11">
    <name type="scientific">Ancylomarina longa</name>
    <dbReference type="NCBI Taxonomy" id="2487017"/>
    <lineage>
        <taxon>Bacteria</taxon>
        <taxon>Pseudomonadati</taxon>
        <taxon>Bacteroidota</taxon>
        <taxon>Bacteroidia</taxon>
        <taxon>Marinilabiliales</taxon>
        <taxon>Marinifilaceae</taxon>
        <taxon>Ancylomarina</taxon>
    </lineage>
</organism>
<evidence type="ECO:0000256" key="2">
    <source>
        <dbReference type="ARBA" id="ARBA00022475"/>
    </source>
</evidence>
<evidence type="ECO:0000256" key="1">
    <source>
        <dbReference type="ARBA" id="ARBA00004651"/>
    </source>
</evidence>
<dbReference type="GO" id="GO:0006493">
    <property type="term" value="P:protein O-linked glycosylation"/>
    <property type="evidence" value="ECO:0007669"/>
    <property type="project" value="InterPro"/>
</dbReference>
<evidence type="ECO:0000256" key="5">
    <source>
        <dbReference type="ARBA" id="ARBA00022692"/>
    </source>
</evidence>
<feature type="transmembrane region" description="Helical" evidence="8">
    <location>
        <begin position="206"/>
        <end position="226"/>
    </location>
</feature>
<dbReference type="EMBL" id="RJJX01000006">
    <property type="protein sequence ID" value="RUT78778.1"/>
    <property type="molecule type" value="Genomic_DNA"/>
</dbReference>
<feature type="transmembrane region" description="Helical" evidence="8">
    <location>
        <begin position="260"/>
        <end position="283"/>
    </location>
</feature>
<evidence type="ECO:0000256" key="3">
    <source>
        <dbReference type="ARBA" id="ARBA00022676"/>
    </source>
</evidence>
<evidence type="ECO:0000256" key="4">
    <source>
        <dbReference type="ARBA" id="ARBA00022679"/>
    </source>
</evidence>
<feature type="transmembrane region" description="Helical" evidence="8">
    <location>
        <begin position="356"/>
        <end position="377"/>
    </location>
</feature>
<dbReference type="GO" id="GO:0000030">
    <property type="term" value="F:mannosyltransferase activity"/>
    <property type="evidence" value="ECO:0007669"/>
    <property type="project" value="InterPro"/>
</dbReference>
<comment type="caution">
    <text evidence="10">The sequence shown here is derived from an EMBL/GenBank/DDBJ whole genome shotgun (WGS) entry which is preliminary data.</text>
</comment>
<dbReference type="RefSeq" id="WP_127343176.1">
    <property type="nucleotide sequence ID" value="NZ_RJJX01000006.1"/>
</dbReference>
<evidence type="ECO:0000313" key="10">
    <source>
        <dbReference type="EMBL" id="RUT78778.1"/>
    </source>
</evidence>
<name>A0A434AWK6_9BACT</name>
<keyword evidence="7 8" id="KW-0472">Membrane</keyword>
<evidence type="ECO:0000259" key="9">
    <source>
        <dbReference type="Pfam" id="PF02366"/>
    </source>
</evidence>
<feature type="transmembrane region" description="Helical" evidence="8">
    <location>
        <begin position="304"/>
        <end position="321"/>
    </location>
</feature>
<feature type="transmembrane region" description="Helical" evidence="8">
    <location>
        <begin position="6"/>
        <end position="26"/>
    </location>
</feature>
<feature type="transmembrane region" description="Helical" evidence="8">
    <location>
        <begin position="171"/>
        <end position="194"/>
    </location>
</feature>
<keyword evidence="3" id="KW-0328">Glycosyltransferase</keyword>
<comment type="subcellular location">
    <subcellularLocation>
        <location evidence="1">Cell membrane</location>
        <topology evidence="1">Multi-pass membrane protein</topology>
    </subcellularLocation>
</comment>
<keyword evidence="11" id="KW-1185">Reference proteome</keyword>
<feature type="domain" description="ArnT-like N-terminal" evidence="9">
    <location>
        <begin position="27"/>
        <end position="236"/>
    </location>
</feature>
<evidence type="ECO:0000256" key="8">
    <source>
        <dbReference type="SAM" id="Phobius"/>
    </source>
</evidence>
<dbReference type="OrthoDB" id="8353433at2"/>
<dbReference type="GO" id="GO:0005886">
    <property type="term" value="C:plasma membrane"/>
    <property type="evidence" value="ECO:0007669"/>
    <property type="project" value="UniProtKB-SubCell"/>
</dbReference>
<dbReference type="PANTHER" id="PTHR33908">
    <property type="entry name" value="MANNOSYLTRANSFERASE YKCB-RELATED"/>
    <property type="match status" value="1"/>
</dbReference>
<evidence type="ECO:0000256" key="7">
    <source>
        <dbReference type="ARBA" id="ARBA00023136"/>
    </source>
</evidence>
<dbReference type="GO" id="GO:0010041">
    <property type="term" value="P:response to iron(III) ion"/>
    <property type="evidence" value="ECO:0007669"/>
    <property type="project" value="TreeGrafter"/>
</dbReference>
<dbReference type="GO" id="GO:0009103">
    <property type="term" value="P:lipopolysaccharide biosynthetic process"/>
    <property type="evidence" value="ECO:0007669"/>
    <property type="project" value="UniProtKB-ARBA"/>
</dbReference>
<proteinExistence type="predicted"/>
<dbReference type="InterPro" id="IPR003342">
    <property type="entry name" value="ArnT-like_N"/>
</dbReference>
<evidence type="ECO:0000256" key="6">
    <source>
        <dbReference type="ARBA" id="ARBA00022989"/>
    </source>
</evidence>
<evidence type="ECO:0000313" key="11">
    <source>
        <dbReference type="Proteomes" id="UP000282985"/>
    </source>
</evidence>
<gene>
    <name evidence="10" type="ORF">DLK05_06480</name>
</gene>
<dbReference type="Proteomes" id="UP000282985">
    <property type="component" value="Unassembled WGS sequence"/>
</dbReference>
<keyword evidence="5 8" id="KW-0812">Transmembrane</keyword>
<feature type="transmembrane region" description="Helical" evidence="8">
    <location>
        <begin position="110"/>
        <end position="129"/>
    </location>
</feature>
<sequence length="488" mass="55644">MSKKNIVILFVIFCYIFLFQGSRGIYESTEGRYADVAYTMLTTGDWIHPKLHPEQAHWTKPPVYYWATAASLKVFGKNTFAVRFPNALAYLLTILLVGFLGRIFTPKHPWLSALIFASCLLPIAASNAISTDGVLTLFETAAMACFIVLYFKDTSQRNRFLWSMAGSAFLGLAFLTKGPPALLPLLGFLVFLIVNKEARSKFRWSNFGFGFILFLVVGGTWFFYVINETPHLLHYFLKDEVVNRVATAEHKRNAGLLGGFIVYIPTLLLGTLPWSKSIFTGIYKTARESFFHARGKAAFPDARDFFLLCWILFPLLIFFVADSRLPLYIQPLFIPLALIGARNVPVEIFEKKRTMVLLASLAIVMILLRAGMGFVNLDQDSRVLAHRLDKITPRDYTEVVFVDTKPHYGLSIFLDVPIKRVDFRGHYATFEPLETLDEELQTTGQKRIWMLPKDCDKDFTAYLKAKNIPVKRLSWVKGRKTFGVYRIE</sequence>
<dbReference type="InterPro" id="IPR050297">
    <property type="entry name" value="LipidA_mod_glycosyltrf_83"/>
</dbReference>
<keyword evidence="4 10" id="KW-0808">Transferase</keyword>
<feature type="transmembrane region" description="Helical" evidence="8">
    <location>
        <begin position="87"/>
        <end position="104"/>
    </location>
</feature>
<dbReference type="AlphaFoldDB" id="A0A434AWK6"/>